<feature type="region of interest" description="Disordered" evidence="1">
    <location>
        <begin position="16"/>
        <end position="46"/>
    </location>
</feature>
<dbReference type="Proteomes" id="UP001439008">
    <property type="component" value="Unassembled WGS sequence"/>
</dbReference>
<name>A0ABV2ATW7_9EUKA</name>
<protein>
    <submittedName>
        <fullName evidence="2">Uncharacterized protein</fullName>
    </submittedName>
</protein>
<keyword evidence="3" id="KW-1185">Reference proteome</keyword>
<organism evidence="2 3">
    <name type="scientific">Bonamia ostreae</name>
    <dbReference type="NCBI Taxonomy" id="126728"/>
    <lineage>
        <taxon>Eukaryota</taxon>
        <taxon>Sar</taxon>
        <taxon>Rhizaria</taxon>
        <taxon>Endomyxa</taxon>
        <taxon>Ascetosporea</taxon>
        <taxon>Haplosporida</taxon>
        <taxon>Bonamia</taxon>
    </lineage>
</organism>
<sequence>MSKLDKKSLSISPVKYFPKRKSGTPLRSLNKRLRDSENIDSSPLSKTPSLADFGLGEYAKKDSFKDSDSVISTTRSVDSNVSSNKAILLESKTDSLEKEN</sequence>
<gene>
    <name evidence="2" type="ORF">MHBO_004654</name>
</gene>
<accession>A0ABV2ATW7</accession>
<reference evidence="2 3" key="1">
    <citation type="journal article" date="2024" name="BMC Biol.">
        <title>Comparative genomics of Ascetosporea gives new insight into the evolutionary basis for animal parasitism in Rhizaria.</title>
        <authorList>
            <person name="Hiltunen Thoren M."/>
            <person name="Onut-Brannstrom I."/>
            <person name="Alfjorden A."/>
            <person name="Peckova H."/>
            <person name="Swords F."/>
            <person name="Hooper C."/>
            <person name="Holzer A.S."/>
            <person name="Bass D."/>
            <person name="Burki F."/>
        </authorList>
    </citation>
    <scope>NUCLEOTIDE SEQUENCE [LARGE SCALE GENOMIC DNA]</scope>
    <source>
        <strain evidence="2">20-A016</strain>
    </source>
</reference>
<evidence type="ECO:0000313" key="2">
    <source>
        <dbReference type="EMBL" id="MES1923113.1"/>
    </source>
</evidence>
<dbReference type="EMBL" id="JBDODL010004733">
    <property type="protein sequence ID" value="MES1923113.1"/>
    <property type="molecule type" value="Genomic_DNA"/>
</dbReference>
<proteinExistence type="predicted"/>
<evidence type="ECO:0000313" key="3">
    <source>
        <dbReference type="Proteomes" id="UP001439008"/>
    </source>
</evidence>
<evidence type="ECO:0000256" key="1">
    <source>
        <dbReference type="SAM" id="MobiDB-lite"/>
    </source>
</evidence>
<comment type="caution">
    <text evidence="2">The sequence shown here is derived from an EMBL/GenBank/DDBJ whole genome shotgun (WGS) entry which is preliminary data.</text>
</comment>